<keyword evidence="2 6" id="KW-0436">Ligase</keyword>
<dbReference type="GO" id="GO:0004326">
    <property type="term" value="F:tetrahydrofolylpolyglutamate synthase activity"/>
    <property type="evidence" value="ECO:0007669"/>
    <property type="project" value="InterPro"/>
</dbReference>
<evidence type="ECO:0000256" key="4">
    <source>
        <dbReference type="ARBA" id="ARBA00022840"/>
    </source>
</evidence>
<dbReference type="InterPro" id="IPR018109">
    <property type="entry name" value="Folylpolyglutamate_synth_CS"/>
</dbReference>
<keyword evidence="4" id="KW-0067">ATP-binding</keyword>
<dbReference type="InterPro" id="IPR013221">
    <property type="entry name" value="Mur_ligase_cen"/>
</dbReference>
<dbReference type="SUPFAM" id="SSF53623">
    <property type="entry name" value="MurD-like peptide ligases, catalytic domain"/>
    <property type="match status" value="1"/>
</dbReference>
<dbReference type="RefSeq" id="WP_069821793.1">
    <property type="nucleotide sequence ID" value="NZ_CAXOKG010000017.1"/>
</dbReference>
<dbReference type="Gene3D" id="3.90.190.20">
    <property type="entry name" value="Mur ligase, C-terminal domain"/>
    <property type="match status" value="1"/>
</dbReference>
<feature type="domain" description="Mur ligase central" evidence="5">
    <location>
        <begin position="118"/>
        <end position="308"/>
    </location>
</feature>
<dbReference type="Pfam" id="PF08245">
    <property type="entry name" value="Mur_ligase_M"/>
    <property type="match status" value="1"/>
</dbReference>
<dbReference type="InterPro" id="IPR036565">
    <property type="entry name" value="Mur-like_cat_sf"/>
</dbReference>
<dbReference type="PANTHER" id="PTHR23135">
    <property type="entry name" value="MUR LIGASE FAMILY MEMBER"/>
    <property type="match status" value="1"/>
</dbReference>
<protein>
    <submittedName>
        <fullName evidence="6">UDP-N-acetylmuramoylalanyl-D-glutamate--L-lysine ligase</fullName>
        <ecNumber evidence="6">6.3.2.7</ecNumber>
    </submittedName>
</protein>
<gene>
    <name evidence="6" type="primary">murE_2</name>
    <name evidence="6" type="ORF">NCTC7688_02715</name>
</gene>
<keyword evidence="3" id="KW-0547">Nucleotide-binding</keyword>
<dbReference type="AlphaFoldDB" id="A0A380HRG5"/>
<dbReference type="Gene3D" id="3.40.1190.10">
    <property type="entry name" value="Mur-like, catalytic domain"/>
    <property type="match status" value="1"/>
</dbReference>
<proteinExistence type="predicted"/>
<evidence type="ECO:0000256" key="3">
    <source>
        <dbReference type="ARBA" id="ARBA00022741"/>
    </source>
</evidence>
<dbReference type="Proteomes" id="UP000254707">
    <property type="component" value="Unassembled WGS sequence"/>
</dbReference>
<evidence type="ECO:0000256" key="1">
    <source>
        <dbReference type="ARBA" id="ARBA00004752"/>
    </source>
</evidence>
<sequence>MQITIKDILLSIEKNTITNTKCINFNMDKICQKITSMYQDIQQNTIFMLKDSENAAYYAQCANEMKPLVMITNSSPTKLNHLEFNVPIVYINDFPSVANNLVKLFYRTAIDGLNFIAVTGTNGKTTTSHMIGNLLTQLGKKVAIIGTLGVFDCNYEKMKFNHTTQTTPMYFEMGEIIEYFYYKNYDYIVYEATSIALDQQRTDFIPNALAVFTNFSPEHLEYHGTMNNYLKAKLRLNDLSQLNLVNLDTTEYNSIVKDKWHFSNKQQAYYQYNIGDSHIDMTIDKDRFCIKPKFKGGHNYINLATSIFSLHKLGFDIKEIIKASTVIGSPLHRFQIIEIEDYTIILDFAHTALAIKESINNALQYTESIGKKLNTMVTGIGLRGFDKIGMTVAELPQGVHKLMLAAEQVGYEDPKEITEFMIGHLPRSYKKHSVLKSYSRKEGIRGLLNATDKNNEVILLTGINEPQNYKGKKYDHDDQIYIKTLLQTDKS</sequence>
<dbReference type="CDD" id="cd01983">
    <property type="entry name" value="SIMIBI"/>
    <property type="match status" value="1"/>
</dbReference>
<dbReference type="PANTHER" id="PTHR23135:SF4">
    <property type="entry name" value="UDP-N-ACETYLMURAMOYL-L-ALANYL-D-GLUTAMATE--2,6-DIAMINOPIMELATE LIGASE MURE HOMOLOG, CHLOROPLASTIC"/>
    <property type="match status" value="1"/>
</dbReference>
<name>A0A380HRG5_STASA</name>
<dbReference type="GO" id="GO:0047482">
    <property type="term" value="F:UDP-N-acetylmuramoyl-L-alanyl-D-glutamate-L-lysine ligase activity"/>
    <property type="evidence" value="ECO:0007669"/>
    <property type="project" value="UniProtKB-EC"/>
</dbReference>
<dbReference type="EMBL" id="UHED01000001">
    <property type="protein sequence ID" value="SUM84844.1"/>
    <property type="molecule type" value="Genomic_DNA"/>
</dbReference>
<dbReference type="EC" id="6.3.2.7" evidence="6"/>
<comment type="pathway">
    <text evidence="1">Cell wall biogenesis; peptidoglycan biosynthesis.</text>
</comment>
<evidence type="ECO:0000313" key="6">
    <source>
        <dbReference type="EMBL" id="SUM84844.1"/>
    </source>
</evidence>
<evidence type="ECO:0000313" key="7">
    <source>
        <dbReference type="Proteomes" id="UP000254707"/>
    </source>
</evidence>
<dbReference type="PROSITE" id="PS01011">
    <property type="entry name" value="FOLYLPOLYGLU_SYNT_1"/>
    <property type="match status" value="1"/>
</dbReference>
<evidence type="ECO:0000256" key="2">
    <source>
        <dbReference type="ARBA" id="ARBA00022598"/>
    </source>
</evidence>
<reference evidence="6 7" key="1">
    <citation type="submission" date="2018-06" db="EMBL/GenBank/DDBJ databases">
        <authorList>
            <consortium name="Pathogen Informatics"/>
            <person name="Doyle S."/>
        </authorList>
    </citation>
    <scope>NUCLEOTIDE SEQUENCE [LARGE SCALE GENOMIC DNA]</scope>
    <source>
        <strain evidence="6 7">NCTC7688</strain>
    </source>
</reference>
<dbReference type="InterPro" id="IPR036615">
    <property type="entry name" value="Mur_ligase_C_dom_sf"/>
</dbReference>
<accession>A0A380HRG5</accession>
<dbReference type="SUPFAM" id="SSF53244">
    <property type="entry name" value="MurD-like peptide ligases, peptide-binding domain"/>
    <property type="match status" value="1"/>
</dbReference>
<evidence type="ECO:0000259" key="5">
    <source>
        <dbReference type="Pfam" id="PF08245"/>
    </source>
</evidence>
<organism evidence="6 7">
    <name type="scientific">Staphylococcus saprophyticus</name>
    <dbReference type="NCBI Taxonomy" id="29385"/>
    <lineage>
        <taxon>Bacteria</taxon>
        <taxon>Bacillati</taxon>
        <taxon>Bacillota</taxon>
        <taxon>Bacilli</taxon>
        <taxon>Bacillales</taxon>
        <taxon>Staphylococcaceae</taxon>
        <taxon>Staphylococcus</taxon>
    </lineage>
</organism>
<dbReference type="GO" id="GO:0005524">
    <property type="term" value="F:ATP binding"/>
    <property type="evidence" value="ECO:0007669"/>
    <property type="project" value="UniProtKB-KW"/>
</dbReference>